<sequence>MGAMLRPQQTNLIQQIDQAIADGCRRIMVQAPTGFGKTIIAGTIAGKILDAEKRAIFTVPALSLVDQTVEKFFHEGIYDVGVIQAQHYLTNYARPIQVASVQTLQRRAVPAADLVMIDEAHRWFEFYGEWLKRPEWADVPFIGLSATPWTRGLGKYFDKLIIAATTAELIEAGYLSRFRVFAPASPDLSDVRTVAGDYHEGDLSKAMDKSALVADVIDTWIERGRGRPTLCFAVDRAHAKNLQQKFIAADIVAEYIDAYTAAPDREAIAKRFHKGEVEVVCNVGCLTTGIDWDVRCIILARPTKSEMLFVQMIGRGLRTADGKDDCLILDHSDNHIRLGFVTDISHDKLDDGRERQKAEPKAKEALPKKCPKCTFLKPPKTPICPACGFKPEPKCDIVNNEGELIELASRTSAKASTQQDRAFFYAELRWIEWERNYKKGWAAHQYKNKFGSFPPWGWNQSPTCTPTASTLSWIRSRQIAFAKRRAS</sequence>
<dbReference type="GO" id="GO:0005829">
    <property type="term" value="C:cytosol"/>
    <property type="evidence" value="ECO:0007669"/>
    <property type="project" value="TreeGrafter"/>
</dbReference>
<organism evidence="2 3">
    <name type="scientific">Bradyrhizobium neotropicale</name>
    <dbReference type="NCBI Taxonomy" id="1497615"/>
    <lineage>
        <taxon>Bacteria</taxon>
        <taxon>Pseudomonadati</taxon>
        <taxon>Pseudomonadota</taxon>
        <taxon>Alphaproteobacteria</taxon>
        <taxon>Hyphomicrobiales</taxon>
        <taxon>Nitrobacteraceae</taxon>
        <taxon>Bradyrhizobium</taxon>
    </lineage>
</organism>
<dbReference type="Proteomes" id="UP000077173">
    <property type="component" value="Unassembled WGS sequence"/>
</dbReference>
<dbReference type="Pfam" id="PF04851">
    <property type="entry name" value="ResIII"/>
    <property type="match status" value="1"/>
</dbReference>
<evidence type="ECO:0000259" key="1">
    <source>
        <dbReference type="PROSITE" id="PS51192"/>
    </source>
</evidence>
<name>A0A176ZDJ2_9BRAD</name>
<evidence type="ECO:0000313" key="3">
    <source>
        <dbReference type="Proteomes" id="UP000077173"/>
    </source>
</evidence>
<comment type="caution">
    <text evidence="2">The sequence shown here is derived from an EMBL/GenBank/DDBJ whole genome shotgun (WGS) entry which is preliminary data.</text>
</comment>
<dbReference type="InterPro" id="IPR006935">
    <property type="entry name" value="Helicase/UvrB_N"/>
</dbReference>
<dbReference type="GO" id="GO:0005524">
    <property type="term" value="F:ATP binding"/>
    <property type="evidence" value="ECO:0007669"/>
    <property type="project" value="InterPro"/>
</dbReference>
<dbReference type="GeneID" id="32587271"/>
<evidence type="ECO:0000313" key="2">
    <source>
        <dbReference type="EMBL" id="OAF17846.1"/>
    </source>
</evidence>
<dbReference type="Gene3D" id="3.40.50.300">
    <property type="entry name" value="P-loop containing nucleotide triphosphate hydrolases"/>
    <property type="match status" value="2"/>
</dbReference>
<dbReference type="PANTHER" id="PTHR47396">
    <property type="entry name" value="TYPE I RESTRICTION ENZYME ECOKI R PROTEIN"/>
    <property type="match status" value="1"/>
</dbReference>
<dbReference type="GO" id="GO:0003677">
    <property type="term" value="F:DNA binding"/>
    <property type="evidence" value="ECO:0007669"/>
    <property type="project" value="InterPro"/>
</dbReference>
<dbReference type="PANTHER" id="PTHR47396:SF1">
    <property type="entry name" value="ATP-DEPENDENT HELICASE IRC3-RELATED"/>
    <property type="match status" value="1"/>
</dbReference>
<feature type="domain" description="Helicase ATP-binding" evidence="1">
    <location>
        <begin position="18"/>
        <end position="166"/>
    </location>
</feature>
<dbReference type="SMART" id="SM00487">
    <property type="entry name" value="DEXDc"/>
    <property type="match status" value="1"/>
</dbReference>
<keyword evidence="3" id="KW-1185">Reference proteome</keyword>
<proteinExistence type="predicted"/>
<dbReference type="InterPro" id="IPR027417">
    <property type="entry name" value="P-loop_NTPase"/>
</dbReference>
<dbReference type="PROSITE" id="PS51192">
    <property type="entry name" value="HELICASE_ATP_BIND_1"/>
    <property type="match status" value="1"/>
</dbReference>
<dbReference type="Pfam" id="PF00271">
    <property type="entry name" value="Helicase_C"/>
    <property type="match status" value="1"/>
</dbReference>
<protein>
    <recommendedName>
        <fullName evidence="1">Helicase ATP-binding domain-containing protein</fullName>
    </recommendedName>
</protein>
<dbReference type="SMART" id="SM00490">
    <property type="entry name" value="HELICc"/>
    <property type="match status" value="1"/>
</dbReference>
<dbReference type="AlphaFoldDB" id="A0A176ZDJ2"/>
<dbReference type="InterPro" id="IPR001650">
    <property type="entry name" value="Helicase_C-like"/>
</dbReference>
<dbReference type="GO" id="GO:0016787">
    <property type="term" value="F:hydrolase activity"/>
    <property type="evidence" value="ECO:0007669"/>
    <property type="project" value="InterPro"/>
</dbReference>
<accession>A0A176ZDJ2</accession>
<dbReference type="EMBL" id="LSEF01000040">
    <property type="protein sequence ID" value="OAF17846.1"/>
    <property type="molecule type" value="Genomic_DNA"/>
</dbReference>
<gene>
    <name evidence="2" type="ORF">AXW67_06920</name>
</gene>
<dbReference type="SUPFAM" id="SSF52540">
    <property type="entry name" value="P-loop containing nucleoside triphosphate hydrolases"/>
    <property type="match status" value="1"/>
</dbReference>
<dbReference type="InterPro" id="IPR014001">
    <property type="entry name" value="Helicase_ATP-bd"/>
</dbReference>
<dbReference type="InterPro" id="IPR050742">
    <property type="entry name" value="Helicase_Restrict-Modif_Enz"/>
</dbReference>
<reference evidence="2 3" key="1">
    <citation type="submission" date="2016-02" db="EMBL/GenBank/DDBJ databases">
        <title>Draft genome sequence of the strain BR 10247T Bradyrhizobium neotropicale isolated from nodules of Centrolobium paraense.</title>
        <authorList>
            <person name="Simoes-Araujo J.L."/>
            <person name="Barauna A.C."/>
            <person name="Silva K."/>
            <person name="Zilli J.E."/>
        </authorList>
    </citation>
    <scope>NUCLEOTIDE SEQUENCE [LARGE SCALE GENOMIC DNA]</scope>
    <source>
        <strain evidence="2 3">BR 10247</strain>
    </source>
</reference>